<evidence type="ECO:0000313" key="2">
    <source>
        <dbReference type="Proteomes" id="UP001469553"/>
    </source>
</evidence>
<name>A0ABV0YDJ2_9TELE</name>
<proteinExistence type="predicted"/>
<comment type="caution">
    <text evidence="1">The sequence shown here is derived from an EMBL/GenBank/DDBJ whole genome shotgun (WGS) entry which is preliminary data.</text>
</comment>
<protein>
    <submittedName>
        <fullName evidence="1">Uncharacterized protein</fullName>
    </submittedName>
</protein>
<reference evidence="1 2" key="1">
    <citation type="submission" date="2021-06" db="EMBL/GenBank/DDBJ databases">
        <authorList>
            <person name="Palmer J.M."/>
        </authorList>
    </citation>
    <scope>NUCLEOTIDE SEQUENCE [LARGE SCALE GENOMIC DNA]</scope>
    <source>
        <strain evidence="1 2">AS_MEX2019</strain>
        <tissue evidence="1">Muscle</tissue>
    </source>
</reference>
<keyword evidence="2" id="KW-1185">Reference proteome</keyword>
<evidence type="ECO:0000313" key="1">
    <source>
        <dbReference type="EMBL" id="MEQ2291776.1"/>
    </source>
</evidence>
<gene>
    <name evidence="1" type="ORF">AMECASPLE_016426</name>
</gene>
<accession>A0ABV0YDJ2</accession>
<dbReference type="Proteomes" id="UP001469553">
    <property type="component" value="Unassembled WGS sequence"/>
</dbReference>
<sequence length="102" mass="11584">MISMLYDRHGTGCTAHSKCSILQLNRLLSRPPAFSFDIQLPLFIFSGCAESQKPSQPATTHTHTHTYTYTCPYIPTAQPSWIFDIQAQSEMHYFKAACHTFL</sequence>
<organism evidence="1 2">
    <name type="scientific">Ameca splendens</name>
    <dbReference type="NCBI Taxonomy" id="208324"/>
    <lineage>
        <taxon>Eukaryota</taxon>
        <taxon>Metazoa</taxon>
        <taxon>Chordata</taxon>
        <taxon>Craniata</taxon>
        <taxon>Vertebrata</taxon>
        <taxon>Euteleostomi</taxon>
        <taxon>Actinopterygii</taxon>
        <taxon>Neopterygii</taxon>
        <taxon>Teleostei</taxon>
        <taxon>Neoteleostei</taxon>
        <taxon>Acanthomorphata</taxon>
        <taxon>Ovalentaria</taxon>
        <taxon>Atherinomorphae</taxon>
        <taxon>Cyprinodontiformes</taxon>
        <taxon>Goodeidae</taxon>
        <taxon>Ameca</taxon>
    </lineage>
</organism>
<dbReference type="EMBL" id="JAHRIP010029410">
    <property type="protein sequence ID" value="MEQ2291776.1"/>
    <property type="molecule type" value="Genomic_DNA"/>
</dbReference>